<gene>
    <name evidence="1" type="ORF">A3Q56_08594</name>
</gene>
<evidence type="ECO:0000313" key="1">
    <source>
        <dbReference type="EMBL" id="OAF63700.1"/>
    </source>
</evidence>
<evidence type="ECO:0000313" key="2">
    <source>
        <dbReference type="Proteomes" id="UP000078046"/>
    </source>
</evidence>
<sequence length="73" mass="8280">MYRAVPHSTTRVSPSQLLHDSSLKTRLSCKLKASSVSAEQAELIARRNVQKCQNKLIENDKTKERHLTIGDYV</sequence>
<dbReference type="Proteomes" id="UP000078046">
    <property type="component" value="Unassembled WGS sequence"/>
</dbReference>
<proteinExistence type="predicted"/>
<reference evidence="1 2" key="1">
    <citation type="submission" date="2016-04" db="EMBL/GenBank/DDBJ databases">
        <title>The genome of Intoshia linei affirms orthonectids as highly simplified spiralians.</title>
        <authorList>
            <person name="Mikhailov K.V."/>
            <person name="Slusarev G.S."/>
            <person name="Nikitin M.A."/>
            <person name="Logacheva M.D."/>
            <person name="Penin A."/>
            <person name="Aleoshin V."/>
            <person name="Panchin Y.V."/>
        </authorList>
    </citation>
    <scope>NUCLEOTIDE SEQUENCE [LARGE SCALE GENOMIC DNA]</scope>
    <source>
        <strain evidence="1">Intl2013</strain>
        <tissue evidence="1">Whole animal</tissue>
    </source>
</reference>
<dbReference type="OrthoDB" id="6287653at2759"/>
<dbReference type="EMBL" id="LWCA01002769">
    <property type="protein sequence ID" value="OAF63700.1"/>
    <property type="molecule type" value="Genomic_DNA"/>
</dbReference>
<comment type="caution">
    <text evidence="1">The sequence shown here is derived from an EMBL/GenBank/DDBJ whole genome shotgun (WGS) entry which is preliminary data.</text>
</comment>
<protein>
    <submittedName>
        <fullName evidence="1">Uncharacterized protein</fullName>
    </submittedName>
</protein>
<accession>A0A177APF5</accession>
<keyword evidence="2" id="KW-1185">Reference proteome</keyword>
<name>A0A177APF5_9BILA</name>
<organism evidence="1 2">
    <name type="scientific">Intoshia linei</name>
    <dbReference type="NCBI Taxonomy" id="1819745"/>
    <lineage>
        <taxon>Eukaryota</taxon>
        <taxon>Metazoa</taxon>
        <taxon>Spiralia</taxon>
        <taxon>Lophotrochozoa</taxon>
        <taxon>Mesozoa</taxon>
        <taxon>Orthonectida</taxon>
        <taxon>Rhopaluridae</taxon>
        <taxon>Intoshia</taxon>
    </lineage>
</organism>
<dbReference type="AlphaFoldDB" id="A0A177APF5"/>